<dbReference type="EMBL" id="JBEXRX010000106">
    <property type="protein sequence ID" value="MEU0155407.1"/>
    <property type="molecule type" value="Genomic_DNA"/>
</dbReference>
<name>A0ABV2VRH9_9ACTN</name>
<comment type="caution">
    <text evidence="2">The sequence shown here is derived from an EMBL/GenBank/DDBJ whole genome shotgun (WGS) entry which is preliminary data.</text>
</comment>
<evidence type="ECO:0000256" key="1">
    <source>
        <dbReference type="SAM" id="MobiDB-lite"/>
    </source>
</evidence>
<dbReference type="Proteomes" id="UP001550348">
    <property type="component" value="Unassembled WGS sequence"/>
</dbReference>
<dbReference type="RefSeq" id="WP_355667009.1">
    <property type="nucleotide sequence ID" value="NZ_JBEXRX010000106.1"/>
</dbReference>
<sequence>MTTVIGPRPPSEQDEPADEPALPELEDPHWMHRATELAHTSFWSVARRLPALVREAVVLRRNSDLGHVCGSVPAEPGHGGWRAW</sequence>
<protein>
    <submittedName>
        <fullName evidence="2">Uncharacterized protein</fullName>
    </submittedName>
</protein>
<keyword evidence="3" id="KW-1185">Reference proteome</keyword>
<reference evidence="2 3" key="1">
    <citation type="submission" date="2024-06" db="EMBL/GenBank/DDBJ databases">
        <title>The Natural Products Discovery Center: Release of the First 8490 Sequenced Strains for Exploring Actinobacteria Biosynthetic Diversity.</title>
        <authorList>
            <person name="Kalkreuter E."/>
            <person name="Kautsar S.A."/>
            <person name="Yang D."/>
            <person name="Bader C.D."/>
            <person name="Teijaro C.N."/>
            <person name="Fluegel L."/>
            <person name="Davis C.M."/>
            <person name="Simpson J.R."/>
            <person name="Lauterbach L."/>
            <person name="Steele A.D."/>
            <person name="Gui C."/>
            <person name="Meng S."/>
            <person name="Li G."/>
            <person name="Viehrig K."/>
            <person name="Ye F."/>
            <person name="Su P."/>
            <person name="Kiefer A.F."/>
            <person name="Nichols A."/>
            <person name="Cepeda A.J."/>
            <person name="Yan W."/>
            <person name="Fan B."/>
            <person name="Jiang Y."/>
            <person name="Adhikari A."/>
            <person name="Zheng C.-J."/>
            <person name="Schuster L."/>
            <person name="Cowan T.M."/>
            <person name="Smanski M.J."/>
            <person name="Chevrette M.G."/>
            <person name="De Carvalho L.P.S."/>
            <person name="Shen B."/>
        </authorList>
    </citation>
    <scope>NUCLEOTIDE SEQUENCE [LARGE SCALE GENOMIC DNA]</scope>
    <source>
        <strain evidence="2 3">NPDC006286</strain>
    </source>
</reference>
<feature type="region of interest" description="Disordered" evidence="1">
    <location>
        <begin position="1"/>
        <end position="23"/>
    </location>
</feature>
<accession>A0ABV2VRH9</accession>
<evidence type="ECO:0000313" key="3">
    <source>
        <dbReference type="Proteomes" id="UP001550348"/>
    </source>
</evidence>
<gene>
    <name evidence="2" type="ORF">ABZ071_26585</name>
</gene>
<organism evidence="2 3">
    <name type="scientific">Micromonospora fulviviridis</name>
    <dbReference type="NCBI Taxonomy" id="47860"/>
    <lineage>
        <taxon>Bacteria</taxon>
        <taxon>Bacillati</taxon>
        <taxon>Actinomycetota</taxon>
        <taxon>Actinomycetes</taxon>
        <taxon>Micromonosporales</taxon>
        <taxon>Micromonosporaceae</taxon>
        <taxon>Micromonospora</taxon>
    </lineage>
</organism>
<proteinExistence type="predicted"/>
<evidence type="ECO:0000313" key="2">
    <source>
        <dbReference type="EMBL" id="MEU0155407.1"/>
    </source>
</evidence>